<name>A0ACC2RR69_9FUNG</name>
<organism evidence="1 2">
    <name type="scientific">Entomophthora muscae</name>
    <dbReference type="NCBI Taxonomy" id="34485"/>
    <lineage>
        <taxon>Eukaryota</taxon>
        <taxon>Fungi</taxon>
        <taxon>Fungi incertae sedis</taxon>
        <taxon>Zoopagomycota</taxon>
        <taxon>Entomophthoromycotina</taxon>
        <taxon>Entomophthoromycetes</taxon>
        <taxon>Entomophthorales</taxon>
        <taxon>Entomophthoraceae</taxon>
        <taxon>Entomophthora</taxon>
    </lineage>
</organism>
<gene>
    <name evidence="1" type="ORF">DSO57_1032899</name>
</gene>
<dbReference type="Proteomes" id="UP001165960">
    <property type="component" value="Unassembled WGS sequence"/>
</dbReference>
<protein>
    <submittedName>
        <fullName evidence="1">Uncharacterized protein</fullName>
    </submittedName>
</protein>
<dbReference type="EMBL" id="QTSX02006641">
    <property type="protein sequence ID" value="KAJ9052565.1"/>
    <property type="molecule type" value="Genomic_DNA"/>
</dbReference>
<comment type="caution">
    <text evidence="1">The sequence shown here is derived from an EMBL/GenBank/DDBJ whole genome shotgun (WGS) entry which is preliminary data.</text>
</comment>
<sequence length="122" mass="12773">MNALVNILDNNSSTFKEAGVTASLFVSETPKKNGSLFNLVDQNSSNVNINLNFNQSLPHKLPPSQSTINNVDLKRLESTPGDVGNNGEAGDLLCPVLGSLVAIPSVVPAKTTSWSPPSVGLS</sequence>
<evidence type="ECO:0000313" key="2">
    <source>
        <dbReference type="Proteomes" id="UP001165960"/>
    </source>
</evidence>
<proteinExistence type="predicted"/>
<keyword evidence="2" id="KW-1185">Reference proteome</keyword>
<evidence type="ECO:0000313" key="1">
    <source>
        <dbReference type="EMBL" id="KAJ9052565.1"/>
    </source>
</evidence>
<reference evidence="1" key="1">
    <citation type="submission" date="2022-04" db="EMBL/GenBank/DDBJ databases">
        <title>Genome of the entomopathogenic fungus Entomophthora muscae.</title>
        <authorList>
            <person name="Elya C."/>
            <person name="Lovett B.R."/>
            <person name="Lee E."/>
            <person name="Macias A.M."/>
            <person name="Hajek A.E."/>
            <person name="De Bivort B.L."/>
            <person name="Kasson M.T."/>
            <person name="De Fine Licht H.H."/>
            <person name="Stajich J.E."/>
        </authorList>
    </citation>
    <scope>NUCLEOTIDE SEQUENCE</scope>
    <source>
        <strain evidence="1">Berkeley</strain>
    </source>
</reference>
<accession>A0ACC2RR69</accession>